<evidence type="ECO:0000313" key="2">
    <source>
        <dbReference type="EMBL" id="KAL2795102.1"/>
    </source>
</evidence>
<gene>
    <name evidence="2" type="ORF">BJX66DRAFT_337320</name>
</gene>
<keyword evidence="1" id="KW-1133">Transmembrane helix</keyword>
<proteinExistence type="predicted"/>
<comment type="caution">
    <text evidence="2">The sequence shown here is derived from an EMBL/GenBank/DDBJ whole genome shotgun (WGS) entry which is preliminary data.</text>
</comment>
<dbReference type="SUPFAM" id="SSF53474">
    <property type="entry name" value="alpha/beta-Hydrolases"/>
    <property type="match status" value="1"/>
</dbReference>
<dbReference type="PANTHER" id="PTHR42044:SF1">
    <property type="entry name" value="DUF676 DOMAIN-CONTAINING PROTEIN"/>
    <property type="match status" value="1"/>
</dbReference>
<evidence type="ECO:0008006" key="4">
    <source>
        <dbReference type="Google" id="ProtNLM"/>
    </source>
</evidence>
<dbReference type="EMBL" id="JBFTWV010000038">
    <property type="protein sequence ID" value="KAL2795102.1"/>
    <property type="molecule type" value="Genomic_DNA"/>
</dbReference>
<accession>A0ABR4G7V0</accession>
<keyword evidence="3" id="KW-1185">Reference proteome</keyword>
<keyword evidence="1" id="KW-0812">Transmembrane</keyword>
<keyword evidence="1" id="KW-0472">Membrane</keyword>
<organism evidence="2 3">
    <name type="scientific">Aspergillus keveii</name>
    <dbReference type="NCBI Taxonomy" id="714993"/>
    <lineage>
        <taxon>Eukaryota</taxon>
        <taxon>Fungi</taxon>
        <taxon>Dikarya</taxon>
        <taxon>Ascomycota</taxon>
        <taxon>Pezizomycotina</taxon>
        <taxon>Eurotiomycetes</taxon>
        <taxon>Eurotiomycetidae</taxon>
        <taxon>Eurotiales</taxon>
        <taxon>Aspergillaceae</taxon>
        <taxon>Aspergillus</taxon>
        <taxon>Aspergillus subgen. Nidulantes</taxon>
    </lineage>
</organism>
<evidence type="ECO:0000313" key="3">
    <source>
        <dbReference type="Proteomes" id="UP001610563"/>
    </source>
</evidence>
<dbReference type="PANTHER" id="PTHR42044">
    <property type="entry name" value="DUF676 DOMAIN-CONTAINING PROTEIN-RELATED"/>
    <property type="match status" value="1"/>
</dbReference>
<dbReference type="InterPro" id="IPR029058">
    <property type="entry name" value="AB_hydrolase_fold"/>
</dbReference>
<feature type="transmembrane region" description="Helical" evidence="1">
    <location>
        <begin position="32"/>
        <end position="49"/>
    </location>
</feature>
<name>A0ABR4G7V0_9EURO</name>
<evidence type="ECO:0000256" key="1">
    <source>
        <dbReference type="SAM" id="Phobius"/>
    </source>
</evidence>
<sequence>MPAKFLPPQSSTTLATPLPYTASPWKLLWEDILLVLRSLWAVLNVILPLTPYNSGDLDELYPSPRNIANLAFQLVISLLQVIFLISIPVLIICMAPTLWTCVYIGGIILANRALCDLLVNRRSTVLVSRFPEHEAPDHKGEHWVFINGIACGQTWLQSNIDRLGITFGRRVYGVHNPTAGLVFDLLQCLLQRDFSYATQDVRDSYVHLRTALVDPANTKVVLILHSQGGIEGGLIVDWLLDEIPQGLLRKLEIYTFGNAANHFNNPYRDLPARKKNRECSDVSNTGLNEHDNTILHIEHYANSREFVSVWGVLNFANIANRYMGQVFVRPGTGHMFNQHYMDSMFTLGADRRVLDTNEFMDMEIDVPNSGSEGSSVSTRRARVADLSRLWLYRNGGSPDS</sequence>
<protein>
    <recommendedName>
        <fullName evidence="4">Alpha/beta-hydrolase</fullName>
    </recommendedName>
</protein>
<reference evidence="2 3" key="1">
    <citation type="submission" date="2024-07" db="EMBL/GenBank/DDBJ databases">
        <title>Section-level genome sequencing and comparative genomics of Aspergillus sections Usti and Cavernicolus.</title>
        <authorList>
            <consortium name="Lawrence Berkeley National Laboratory"/>
            <person name="Nybo J.L."/>
            <person name="Vesth T.C."/>
            <person name="Theobald S."/>
            <person name="Frisvad J.C."/>
            <person name="Larsen T.O."/>
            <person name="Kjaerboelling I."/>
            <person name="Rothschild-Mancinelli K."/>
            <person name="Lyhne E.K."/>
            <person name="Kogle M.E."/>
            <person name="Barry K."/>
            <person name="Clum A."/>
            <person name="Na H."/>
            <person name="Ledsgaard L."/>
            <person name="Lin J."/>
            <person name="Lipzen A."/>
            <person name="Kuo A."/>
            <person name="Riley R."/>
            <person name="Mondo S."/>
            <person name="Labutti K."/>
            <person name="Haridas S."/>
            <person name="Pangalinan J."/>
            <person name="Salamov A.A."/>
            <person name="Simmons B.A."/>
            <person name="Magnuson J.K."/>
            <person name="Chen J."/>
            <person name="Drula E."/>
            <person name="Henrissat B."/>
            <person name="Wiebenga A."/>
            <person name="Lubbers R.J."/>
            <person name="Gomes A.C."/>
            <person name="Makela M.R."/>
            <person name="Stajich J."/>
            <person name="Grigoriev I.V."/>
            <person name="Mortensen U.H."/>
            <person name="De Vries R.P."/>
            <person name="Baker S.E."/>
            <person name="Andersen M.R."/>
        </authorList>
    </citation>
    <scope>NUCLEOTIDE SEQUENCE [LARGE SCALE GENOMIC DNA]</scope>
    <source>
        <strain evidence="2 3">CBS 209.92</strain>
    </source>
</reference>
<dbReference type="Proteomes" id="UP001610563">
    <property type="component" value="Unassembled WGS sequence"/>
</dbReference>
<feature type="transmembrane region" description="Helical" evidence="1">
    <location>
        <begin position="70"/>
        <end position="91"/>
    </location>
</feature>